<feature type="region of interest" description="Disordered" evidence="3">
    <location>
        <begin position="38"/>
        <end position="60"/>
    </location>
</feature>
<evidence type="ECO:0000313" key="6">
    <source>
        <dbReference type="EMBL" id="EFJ32084.1"/>
    </source>
</evidence>
<dbReference type="PANTHER" id="PTHR22746">
    <property type="entry name" value="RAB6A-GEF COMPLEX PARTNER PROTEIN 1"/>
    <property type="match status" value="1"/>
</dbReference>
<dbReference type="OMA" id="NCLAVGW"/>
<keyword evidence="2" id="KW-0472">Membrane</keyword>
<dbReference type="InterPro" id="IPR015943">
    <property type="entry name" value="WD40/YVTN_repeat-like_dom_sf"/>
</dbReference>
<dbReference type="eggNOG" id="KOG1164">
    <property type="taxonomic scope" value="Eukaryota"/>
</dbReference>
<name>D8R8L7_SELML</name>
<reference evidence="6 7" key="1">
    <citation type="journal article" date="2011" name="Science">
        <title>The Selaginella genome identifies genetic changes associated with the evolution of vascular plants.</title>
        <authorList>
            <person name="Banks J.A."/>
            <person name="Nishiyama T."/>
            <person name="Hasebe M."/>
            <person name="Bowman J.L."/>
            <person name="Gribskov M."/>
            <person name="dePamphilis C."/>
            <person name="Albert V.A."/>
            <person name="Aono N."/>
            <person name="Aoyama T."/>
            <person name="Ambrose B.A."/>
            <person name="Ashton N.W."/>
            <person name="Axtell M.J."/>
            <person name="Barker E."/>
            <person name="Barker M.S."/>
            <person name="Bennetzen J.L."/>
            <person name="Bonawitz N.D."/>
            <person name="Chapple C."/>
            <person name="Cheng C."/>
            <person name="Correa L.G."/>
            <person name="Dacre M."/>
            <person name="DeBarry J."/>
            <person name="Dreyer I."/>
            <person name="Elias M."/>
            <person name="Engstrom E.M."/>
            <person name="Estelle M."/>
            <person name="Feng L."/>
            <person name="Finet C."/>
            <person name="Floyd S.K."/>
            <person name="Frommer W.B."/>
            <person name="Fujita T."/>
            <person name="Gramzow L."/>
            <person name="Gutensohn M."/>
            <person name="Harholt J."/>
            <person name="Hattori M."/>
            <person name="Heyl A."/>
            <person name="Hirai T."/>
            <person name="Hiwatashi Y."/>
            <person name="Ishikawa M."/>
            <person name="Iwata M."/>
            <person name="Karol K.G."/>
            <person name="Koehler B."/>
            <person name="Kolukisaoglu U."/>
            <person name="Kubo M."/>
            <person name="Kurata T."/>
            <person name="Lalonde S."/>
            <person name="Li K."/>
            <person name="Li Y."/>
            <person name="Litt A."/>
            <person name="Lyons E."/>
            <person name="Manning G."/>
            <person name="Maruyama T."/>
            <person name="Michael T.P."/>
            <person name="Mikami K."/>
            <person name="Miyazaki S."/>
            <person name="Morinaga S."/>
            <person name="Murata T."/>
            <person name="Mueller-Roeber B."/>
            <person name="Nelson D.R."/>
            <person name="Obara M."/>
            <person name="Oguri Y."/>
            <person name="Olmstead R.G."/>
            <person name="Onodera N."/>
            <person name="Petersen B.L."/>
            <person name="Pils B."/>
            <person name="Prigge M."/>
            <person name="Rensing S.A."/>
            <person name="Riano-Pachon D.M."/>
            <person name="Roberts A.W."/>
            <person name="Sato Y."/>
            <person name="Scheller H.V."/>
            <person name="Schulz B."/>
            <person name="Schulz C."/>
            <person name="Shakirov E.V."/>
            <person name="Shibagaki N."/>
            <person name="Shinohara N."/>
            <person name="Shippen D.E."/>
            <person name="Soerensen I."/>
            <person name="Sotooka R."/>
            <person name="Sugimoto N."/>
            <person name="Sugita M."/>
            <person name="Sumikawa N."/>
            <person name="Tanurdzic M."/>
            <person name="Theissen G."/>
            <person name="Ulvskov P."/>
            <person name="Wakazuki S."/>
            <person name="Weng J.K."/>
            <person name="Willats W.W."/>
            <person name="Wipf D."/>
            <person name="Wolf P.G."/>
            <person name="Yang L."/>
            <person name="Zimmer A.D."/>
            <person name="Zhu Q."/>
            <person name="Mitros T."/>
            <person name="Hellsten U."/>
            <person name="Loque D."/>
            <person name="Otillar R."/>
            <person name="Salamov A."/>
            <person name="Schmutz J."/>
            <person name="Shapiro H."/>
            <person name="Lindquist E."/>
            <person name="Lucas S."/>
            <person name="Rokhsar D."/>
            <person name="Grigoriev I.V."/>
        </authorList>
    </citation>
    <scope>NUCLEOTIDE SEQUENCE [LARGE SCALE GENOMIC DNA]</scope>
</reference>
<dbReference type="InterPro" id="IPR036322">
    <property type="entry name" value="WD40_repeat_dom_sf"/>
</dbReference>
<dbReference type="FunCoup" id="D8R8L7">
    <property type="interactions" value="4285"/>
</dbReference>
<dbReference type="Pfam" id="PF25440">
    <property type="entry name" value="Beta-prop_RIC1_2nd"/>
    <property type="match status" value="1"/>
</dbReference>
<dbReference type="Gramene" id="EFJ32084">
    <property type="protein sequence ID" value="EFJ32084"/>
    <property type="gene ID" value="SELMODRAFT_439971"/>
</dbReference>
<dbReference type="GO" id="GO:0042147">
    <property type="term" value="P:retrograde transport, endosome to Golgi"/>
    <property type="evidence" value="ECO:0000318"/>
    <property type="project" value="GO_Central"/>
</dbReference>
<dbReference type="PANTHER" id="PTHR22746:SF10">
    <property type="entry name" value="GUANINE NUCLEOTIDE EXCHANGE FACTOR SUBUNIT RIC1"/>
    <property type="match status" value="1"/>
</dbReference>
<proteinExistence type="predicted"/>
<keyword evidence="7" id="KW-1185">Reference proteome</keyword>
<dbReference type="InParanoid" id="D8R8L7"/>
<dbReference type="EMBL" id="GL377573">
    <property type="protein sequence ID" value="EFJ32084.1"/>
    <property type="molecule type" value="Genomic_DNA"/>
</dbReference>
<dbReference type="Pfam" id="PF07064">
    <property type="entry name" value="RIC1"/>
    <property type="match status" value="1"/>
</dbReference>
<comment type="subcellular location">
    <subcellularLocation>
        <location evidence="1">Membrane</location>
    </subcellularLocation>
</comment>
<evidence type="ECO:0000256" key="2">
    <source>
        <dbReference type="ARBA" id="ARBA00023136"/>
    </source>
</evidence>
<evidence type="ECO:0000256" key="1">
    <source>
        <dbReference type="ARBA" id="ARBA00004370"/>
    </source>
</evidence>
<dbReference type="eggNOG" id="KOG2006">
    <property type="taxonomic scope" value="Eukaryota"/>
</dbReference>
<dbReference type="Pfam" id="PF24289">
    <property type="entry name" value="DUF7477"/>
    <property type="match status" value="1"/>
</dbReference>
<evidence type="ECO:0000259" key="5">
    <source>
        <dbReference type="Pfam" id="PF24289"/>
    </source>
</evidence>
<evidence type="ECO:0000256" key="3">
    <source>
        <dbReference type="SAM" id="MobiDB-lite"/>
    </source>
</evidence>
<evidence type="ECO:0000313" key="7">
    <source>
        <dbReference type="Proteomes" id="UP000001514"/>
    </source>
</evidence>
<protein>
    <submittedName>
        <fullName evidence="6">Uncharacterized protein</fullName>
    </submittedName>
</protein>
<dbReference type="InterPro" id="IPR040096">
    <property type="entry name" value="Ric1"/>
</dbReference>
<organism evidence="7">
    <name type="scientific">Selaginella moellendorffii</name>
    <name type="common">Spikemoss</name>
    <dbReference type="NCBI Taxonomy" id="88036"/>
    <lineage>
        <taxon>Eukaryota</taxon>
        <taxon>Viridiplantae</taxon>
        <taxon>Streptophyta</taxon>
        <taxon>Embryophyta</taxon>
        <taxon>Tracheophyta</taxon>
        <taxon>Lycopodiopsida</taxon>
        <taxon>Selaginellales</taxon>
        <taxon>Selaginellaceae</taxon>
        <taxon>Selaginella</taxon>
    </lineage>
</organism>
<dbReference type="HOGENOM" id="CLU_002060_0_0_1"/>
<feature type="compositionally biased region" description="Basic and acidic residues" evidence="3">
    <location>
        <begin position="38"/>
        <end position="55"/>
    </location>
</feature>
<feature type="domain" description="DUF7477" evidence="5">
    <location>
        <begin position="37"/>
        <end position="306"/>
    </location>
</feature>
<dbReference type="SUPFAM" id="SSF50978">
    <property type="entry name" value="WD40 repeat-like"/>
    <property type="match status" value="1"/>
</dbReference>
<dbReference type="Gene3D" id="2.130.10.10">
    <property type="entry name" value="YVTN repeat-like/Quinoprotein amine dehydrogenase"/>
    <property type="match status" value="1"/>
</dbReference>
<accession>D8R8L7</accession>
<dbReference type="Proteomes" id="UP000001514">
    <property type="component" value="Unassembled WGS sequence"/>
</dbReference>
<feature type="domain" description="RIC1 C-terminal alpha solenoid region" evidence="4">
    <location>
        <begin position="1064"/>
        <end position="1241"/>
    </location>
</feature>
<dbReference type="STRING" id="88036.D8R8L7"/>
<gene>
    <name evidence="6" type="ORF">SELMODRAFT_439971</name>
</gene>
<dbReference type="InterPro" id="IPR055900">
    <property type="entry name" value="DUF7477"/>
</dbReference>
<evidence type="ECO:0000259" key="4">
    <source>
        <dbReference type="Pfam" id="PF07064"/>
    </source>
</evidence>
<dbReference type="GO" id="GO:0000139">
    <property type="term" value="C:Golgi membrane"/>
    <property type="evidence" value="ECO:0000318"/>
    <property type="project" value="GO_Central"/>
</dbReference>
<dbReference type="KEGG" id="smo:SELMODRAFT_439971"/>
<dbReference type="SUPFAM" id="SSF69322">
    <property type="entry name" value="Tricorn protease domain 2"/>
    <property type="match status" value="1"/>
</dbReference>
<dbReference type="GO" id="GO:0006886">
    <property type="term" value="P:intracellular protein transport"/>
    <property type="evidence" value="ECO:0000318"/>
    <property type="project" value="GO_Central"/>
</dbReference>
<dbReference type="InterPro" id="IPR009771">
    <property type="entry name" value="RIC1_C"/>
</dbReference>
<dbReference type="GO" id="GO:0034066">
    <property type="term" value="C:Ric1-Rgp1 guanyl-nucleotide exchange factor complex"/>
    <property type="evidence" value="ECO:0000318"/>
    <property type="project" value="GO_Central"/>
</dbReference>
<sequence length="1410" mass="157635">MADDAAYLALVERFKAVLGGPDLAGHASAGGDLAVESVGEKRNRVGEGEGEERNKPSKKGRGASEWFLVYTQSSIMRKQRYMYNVADARVAQYVEKGLSDNLFISDVSSSSNLWALILDASTGFTAQEYLISSVFLNKEWIVEHWNKNYFITAVAGASNGHSLLVMSKGPPYTQQSYKISRKFPFTWIKKKWRQGFFVTNLTATGKRWAAVMSKTTFFNDQYVELDCTYTRDRLNRLRGRGFQITAVGNTPEHAAVVLSSFSGENGHGRFPAAEQQASISGSFPSNQVKENWTRRLYISQMSYGRTNHFEGKAVKLAIGRPVTNSGEVTMALVSRDSAGDLQCGSWRDRRSRPVGRIRVEITASSRQFVIYLKVLEDLLLVVTKSEIEIWSFAQHRIKLGHCVREASSLDKEGPNAFAVWKADGKSLAVITAGFFFSVYEIAISGKKLADANHAVDLLHFKCGFNTRLSQRVTALTSDDASILLGLSDGSLTVMSWTGEEVGNVKLRGGFVPLVGILPLSVENGNLESSGLGVVQLETSTVLQMLVVVFIDGRVLQCSIDRRSPADIKPEKWASIFDAVCTSIGQQLQLLAVGSRRGTVELLNLADNLSHIRTISLLDWGYSVEDTGSVASMSWTPDNSSLAVGWKNRGISVWSVSGCRLMCSIRQGSVSNAFSPASSGVDASRHEPLANGAAHLAWGPHGFSLIAAGPRNVKGLLEFSFAKSSLKRCVSGSSHILDVLYGEDRLLLVEFDEEDELKLRHLMIPKTYISEGWPVRHVAINEDGSYLAIAGKQGVILYDVLMKRWRVFGDITQERQIRCFQLIWLDKIIVLLNYREATDSYELSLYPRFHLDESSLLCRKMLPGNPITMDIWQQYILVAFAPFDLRIFRVTMDGNVTPFKVPVVQLDTVRELSIVSVKRAPVALQLVPPQRSPESSQQPGRCVVLRNDGELSILDLDKGSERSLATGIERYWLTSGNAHIKGLAEEISWWAYGHQGMQVWYPSSLSADKTSQLDPEIGFDREVYPLALCPSAGVLVGVSQRLSVSTCSEMPCFEPIPQAETILPCLLHHLLQRNKQDEALQLAKLSARNPHFSHSLEWLLFRVFDGAIFRQNPKSNLEVSTKKTSLLEQVCDLIRNFPEYPDVVVSVARKTDGRHWPLLFAAAGDSTKLFEECFERKSYHTATCYILVIAKLEGPSVSQRGALRLLQATLDEFMYELAGELVQFLLRIGREYENSDKELGRSNSNTLTTFFLRLPSSTRRASLSETDLLTSTVRKILEDHAVGLMSRRALSDLVAFVKETQFNLTAERDKSARLDDFASALRSMSEKLCMDVLQNRLDAEFLLAHMCTVGFREWIVVLSTLLRRVELLVEIFRGDVRLWQAYSRTLKDTVNFCYLFMSSNQRPFVECVRKW</sequence>
<dbReference type="GO" id="GO:0005829">
    <property type="term" value="C:cytosol"/>
    <property type="evidence" value="ECO:0000318"/>
    <property type="project" value="GO_Central"/>
</dbReference>